<evidence type="ECO:0000313" key="1">
    <source>
        <dbReference type="EMBL" id="GID62333.1"/>
    </source>
</evidence>
<dbReference type="AlphaFoldDB" id="A0A919M2N9"/>
<evidence type="ECO:0000313" key="2">
    <source>
        <dbReference type="Proteomes" id="UP000619479"/>
    </source>
</evidence>
<keyword evidence="2" id="KW-1185">Reference proteome</keyword>
<dbReference type="Proteomes" id="UP000619479">
    <property type="component" value="Unassembled WGS sequence"/>
</dbReference>
<comment type="caution">
    <text evidence="1">The sequence shown here is derived from an EMBL/GenBank/DDBJ whole genome shotgun (WGS) entry which is preliminary data.</text>
</comment>
<organism evidence="1 2">
    <name type="scientific">Actinoplanes cyaneus</name>
    <dbReference type="NCBI Taxonomy" id="52696"/>
    <lineage>
        <taxon>Bacteria</taxon>
        <taxon>Bacillati</taxon>
        <taxon>Actinomycetota</taxon>
        <taxon>Actinomycetes</taxon>
        <taxon>Micromonosporales</taxon>
        <taxon>Micromonosporaceae</taxon>
        <taxon>Actinoplanes</taxon>
    </lineage>
</organism>
<protein>
    <submittedName>
        <fullName evidence="1">Uncharacterized protein</fullName>
    </submittedName>
</protein>
<proteinExistence type="predicted"/>
<sequence length="72" mass="7986">MTFRMSEPPFVTRRLVAGWCSRWFRGTNSHHEHQLATATRAAGPATGDVAKSRSGAGLRLVVRVVVRDGRPR</sequence>
<reference evidence="1" key="1">
    <citation type="submission" date="2021-01" db="EMBL/GenBank/DDBJ databases">
        <title>Whole genome shotgun sequence of Actinoplanes cyaneus NBRC 14990.</title>
        <authorList>
            <person name="Komaki H."/>
            <person name="Tamura T."/>
        </authorList>
    </citation>
    <scope>NUCLEOTIDE SEQUENCE</scope>
    <source>
        <strain evidence="1">NBRC 14990</strain>
    </source>
</reference>
<dbReference type="EMBL" id="BOMH01000002">
    <property type="protein sequence ID" value="GID62333.1"/>
    <property type="molecule type" value="Genomic_DNA"/>
</dbReference>
<gene>
    <name evidence="1" type="ORF">Acy02nite_02140</name>
</gene>
<accession>A0A919M2N9</accession>
<name>A0A919M2N9_9ACTN</name>